<gene>
    <name evidence="3" type="ORF">FHP06_12730</name>
</gene>
<proteinExistence type="inferred from homology"/>
<dbReference type="PANTHER" id="PTHR34477">
    <property type="entry name" value="UPF0213 PROTEIN YHBQ"/>
    <property type="match status" value="1"/>
</dbReference>
<dbReference type="PANTHER" id="PTHR34477:SF1">
    <property type="entry name" value="UPF0213 PROTEIN YHBQ"/>
    <property type="match status" value="1"/>
</dbReference>
<sequence>MGFMYILICADKTFYVGGTRDLLYRLRQHKRGEGAEYTKRRRPVRLVYYEEYPTVAEAFWREHRVQGLTRSKKKRLISNGPGVGVDDDTTLFGAVV</sequence>
<comment type="similarity">
    <text evidence="1">Belongs to the UPF0213 family.</text>
</comment>
<evidence type="ECO:0000259" key="2">
    <source>
        <dbReference type="PROSITE" id="PS50164"/>
    </source>
</evidence>
<dbReference type="SUPFAM" id="SSF82771">
    <property type="entry name" value="GIY-YIG endonuclease"/>
    <property type="match status" value="1"/>
</dbReference>
<feature type="domain" description="GIY-YIG" evidence="2">
    <location>
        <begin position="1"/>
        <end position="75"/>
    </location>
</feature>
<comment type="caution">
    <text evidence="3">The sequence shown here is derived from an EMBL/GenBank/DDBJ whole genome shotgun (WGS) entry which is preliminary data.</text>
</comment>
<dbReference type="InterPro" id="IPR035901">
    <property type="entry name" value="GIY-YIG_endonuc_sf"/>
</dbReference>
<dbReference type="Proteomes" id="UP000321571">
    <property type="component" value="Unassembled WGS sequence"/>
</dbReference>
<evidence type="ECO:0000256" key="1">
    <source>
        <dbReference type="ARBA" id="ARBA00007435"/>
    </source>
</evidence>
<dbReference type="PROSITE" id="PS50164">
    <property type="entry name" value="GIY_YIG"/>
    <property type="match status" value="1"/>
</dbReference>
<keyword evidence="4" id="KW-1185">Reference proteome</keyword>
<dbReference type="Gene3D" id="3.40.1440.10">
    <property type="entry name" value="GIY-YIG endonuclease"/>
    <property type="match status" value="1"/>
</dbReference>
<name>A0A5C8NHM1_9ACTN</name>
<dbReference type="Pfam" id="PF01541">
    <property type="entry name" value="GIY-YIG"/>
    <property type="match status" value="1"/>
</dbReference>
<evidence type="ECO:0000313" key="4">
    <source>
        <dbReference type="Proteomes" id="UP000321571"/>
    </source>
</evidence>
<dbReference type="InterPro" id="IPR000305">
    <property type="entry name" value="GIY-YIG_endonuc"/>
</dbReference>
<dbReference type="CDD" id="cd10456">
    <property type="entry name" value="GIY-YIG_UPF0213"/>
    <property type="match status" value="1"/>
</dbReference>
<accession>A0A5C8NHM1</accession>
<reference evidence="3 4" key="1">
    <citation type="submission" date="2019-06" db="EMBL/GenBank/DDBJ databases">
        <title>Aeromicrobium sp. nov., isolated from a maize field.</title>
        <authorList>
            <person name="Lin S.-Y."/>
            <person name="Tsai C.-F."/>
            <person name="Young C.-C."/>
        </authorList>
    </citation>
    <scope>NUCLEOTIDE SEQUENCE [LARGE SCALE GENOMIC DNA]</scope>
    <source>
        <strain evidence="3 4">CC-CFT486</strain>
    </source>
</reference>
<dbReference type="RefSeq" id="WP_147687171.1">
    <property type="nucleotide sequence ID" value="NZ_VDUX01000006.1"/>
</dbReference>
<dbReference type="AlphaFoldDB" id="A0A5C8NHM1"/>
<dbReference type="OrthoDB" id="9797095at2"/>
<protein>
    <submittedName>
        <fullName evidence="3">GIY-YIG nuclease family protein</fullName>
    </submittedName>
</protein>
<organism evidence="3 4">
    <name type="scientific">Aeromicrobium terrae</name>
    <dbReference type="NCBI Taxonomy" id="2498846"/>
    <lineage>
        <taxon>Bacteria</taxon>
        <taxon>Bacillati</taxon>
        <taxon>Actinomycetota</taxon>
        <taxon>Actinomycetes</taxon>
        <taxon>Propionibacteriales</taxon>
        <taxon>Nocardioidaceae</taxon>
        <taxon>Aeromicrobium</taxon>
    </lineage>
</organism>
<dbReference type="EMBL" id="VDUX01000006">
    <property type="protein sequence ID" value="TXL57646.1"/>
    <property type="molecule type" value="Genomic_DNA"/>
</dbReference>
<dbReference type="InterPro" id="IPR050190">
    <property type="entry name" value="UPF0213_domain"/>
</dbReference>
<evidence type="ECO:0000313" key="3">
    <source>
        <dbReference type="EMBL" id="TXL57646.1"/>
    </source>
</evidence>